<dbReference type="GO" id="GO:0005524">
    <property type="term" value="F:ATP binding"/>
    <property type="evidence" value="ECO:0007669"/>
    <property type="project" value="UniProtKB-KW"/>
</dbReference>
<keyword evidence="8" id="KW-0067">ATP-binding</keyword>
<proteinExistence type="inferred from homology"/>
<evidence type="ECO:0000256" key="2">
    <source>
        <dbReference type="ARBA" id="ARBA00008894"/>
    </source>
</evidence>
<dbReference type="AlphaFoldDB" id="A0AAW2TDW8"/>
<sequence length="144" mass="16252">MIARSCKGLPLAIVVIAGILSTVSQTQASWDDIAKKVNLAVSAKDEQFARILSLSYTHLPHHLRPCFLYMGAFPEDYEIHVSKLVQLWMAEGFMKPSVSKCSKEQAEEYLEDLVKRSLVLVTRRKSLMAKSKVATSMIWYETCV</sequence>
<keyword evidence="6" id="KW-0547">Nucleotide-binding</keyword>
<dbReference type="InterPro" id="IPR036388">
    <property type="entry name" value="WH-like_DNA-bd_sf"/>
</dbReference>
<reference evidence="11" key="2">
    <citation type="journal article" date="2024" name="Plant">
        <title>Genomic evolution and insights into agronomic trait innovations of Sesamum species.</title>
        <authorList>
            <person name="Miao H."/>
            <person name="Wang L."/>
            <person name="Qu L."/>
            <person name="Liu H."/>
            <person name="Sun Y."/>
            <person name="Le M."/>
            <person name="Wang Q."/>
            <person name="Wei S."/>
            <person name="Zheng Y."/>
            <person name="Lin W."/>
            <person name="Duan Y."/>
            <person name="Cao H."/>
            <person name="Xiong S."/>
            <person name="Wang X."/>
            <person name="Wei L."/>
            <person name="Li C."/>
            <person name="Ma Q."/>
            <person name="Ju M."/>
            <person name="Zhao R."/>
            <person name="Li G."/>
            <person name="Mu C."/>
            <person name="Tian Q."/>
            <person name="Mei H."/>
            <person name="Zhang T."/>
            <person name="Gao T."/>
            <person name="Zhang H."/>
        </authorList>
    </citation>
    <scope>NUCLEOTIDE SEQUENCE</scope>
    <source>
        <strain evidence="11">KEN1</strain>
    </source>
</reference>
<evidence type="ECO:0000256" key="8">
    <source>
        <dbReference type="ARBA" id="ARBA00022840"/>
    </source>
</evidence>
<dbReference type="GO" id="GO:0098542">
    <property type="term" value="P:defense response to other organism"/>
    <property type="evidence" value="ECO:0007669"/>
    <property type="project" value="TreeGrafter"/>
</dbReference>
<keyword evidence="3" id="KW-0963">Cytoplasm</keyword>
<dbReference type="SUPFAM" id="SSF52540">
    <property type="entry name" value="P-loop containing nucleoside triphosphate hydrolases"/>
    <property type="match status" value="1"/>
</dbReference>
<evidence type="ECO:0000256" key="1">
    <source>
        <dbReference type="ARBA" id="ARBA00004496"/>
    </source>
</evidence>
<evidence type="ECO:0000259" key="10">
    <source>
        <dbReference type="Pfam" id="PF23559"/>
    </source>
</evidence>
<evidence type="ECO:0000256" key="4">
    <source>
        <dbReference type="ARBA" id="ARBA00022614"/>
    </source>
</evidence>
<name>A0AAW2TDW8_9LAMI</name>
<dbReference type="EMBL" id="JACGWN010000015">
    <property type="protein sequence ID" value="KAL0402615.1"/>
    <property type="molecule type" value="Genomic_DNA"/>
</dbReference>
<dbReference type="PANTHER" id="PTHR23155:SF1152">
    <property type="entry name" value="AAA+ ATPASE DOMAIN-CONTAINING PROTEIN"/>
    <property type="match status" value="1"/>
</dbReference>
<comment type="subcellular location">
    <subcellularLocation>
        <location evidence="1">Cytoplasm</location>
    </subcellularLocation>
</comment>
<evidence type="ECO:0000256" key="5">
    <source>
        <dbReference type="ARBA" id="ARBA00022737"/>
    </source>
</evidence>
<dbReference type="FunFam" id="1.10.10.10:FF:000322">
    <property type="entry name" value="Probable disease resistance protein At1g63360"/>
    <property type="match status" value="1"/>
</dbReference>
<feature type="chain" id="PRO_5043665925" evidence="9">
    <location>
        <begin position="29"/>
        <end position="144"/>
    </location>
</feature>
<comment type="similarity">
    <text evidence="2">Belongs to the disease resistance NB-LRR family.</text>
</comment>
<dbReference type="Gene3D" id="1.10.10.10">
    <property type="entry name" value="Winged helix-like DNA-binding domain superfamily/Winged helix DNA-binding domain"/>
    <property type="match status" value="1"/>
</dbReference>
<evidence type="ECO:0000256" key="3">
    <source>
        <dbReference type="ARBA" id="ARBA00022490"/>
    </source>
</evidence>
<dbReference type="GO" id="GO:0043531">
    <property type="term" value="F:ADP binding"/>
    <property type="evidence" value="ECO:0007669"/>
    <property type="project" value="InterPro"/>
</dbReference>
<keyword evidence="7" id="KW-0611">Plant defense</keyword>
<gene>
    <name evidence="11" type="ORF">Slati_4291400</name>
</gene>
<accession>A0AAW2TDW8</accession>
<dbReference type="GO" id="GO:0005737">
    <property type="term" value="C:cytoplasm"/>
    <property type="evidence" value="ECO:0007669"/>
    <property type="project" value="UniProtKB-SubCell"/>
</dbReference>
<dbReference type="InterPro" id="IPR044974">
    <property type="entry name" value="Disease_R_plants"/>
</dbReference>
<dbReference type="Gene3D" id="1.10.8.430">
    <property type="entry name" value="Helical domain of apoptotic protease-activating factors"/>
    <property type="match status" value="1"/>
</dbReference>
<keyword evidence="5" id="KW-0677">Repeat</keyword>
<reference evidence="11" key="1">
    <citation type="submission" date="2020-06" db="EMBL/GenBank/DDBJ databases">
        <authorList>
            <person name="Li T."/>
            <person name="Hu X."/>
            <person name="Zhang T."/>
            <person name="Song X."/>
            <person name="Zhang H."/>
            <person name="Dai N."/>
            <person name="Sheng W."/>
            <person name="Hou X."/>
            <person name="Wei L."/>
        </authorList>
    </citation>
    <scope>NUCLEOTIDE SEQUENCE</scope>
    <source>
        <strain evidence="11">KEN1</strain>
        <tissue evidence="11">Leaf</tissue>
    </source>
</reference>
<evidence type="ECO:0000256" key="6">
    <source>
        <dbReference type="ARBA" id="ARBA00022741"/>
    </source>
</evidence>
<dbReference type="InterPro" id="IPR042197">
    <property type="entry name" value="Apaf_helical"/>
</dbReference>
<evidence type="ECO:0000256" key="7">
    <source>
        <dbReference type="ARBA" id="ARBA00022821"/>
    </source>
</evidence>
<evidence type="ECO:0000313" key="11">
    <source>
        <dbReference type="EMBL" id="KAL0402615.1"/>
    </source>
</evidence>
<comment type="caution">
    <text evidence="11">The sequence shown here is derived from an EMBL/GenBank/DDBJ whole genome shotgun (WGS) entry which is preliminary data.</text>
</comment>
<feature type="domain" description="Disease resistance protein winged helix" evidence="10">
    <location>
        <begin position="73"/>
        <end position="122"/>
    </location>
</feature>
<evidence type="ECO:0000256" key="9">
    <source>
        <dbReference type="SAM" id="SignalP"/>
    </source>
</evidence>
<dbReference type="InterPro" id="IPR058922">
    <property type="entry name" value="WHD_DRP"/>
</dbReference>
<protein>
    <submittedName>
        <fullName evidence="11">Disease resistance protein</fullName>
    </submittedName>
</protein>
<feature type="signal peptide" evidence="9">
    <location>
        <begin position="1"/>
        <end position="28"/>
    </location>
</feature>
<keyword evidence="9" id="KW-0732">Signal</keyword>
<organism evidence="11">
    <name type="scientific">Sesamum latifolium</name>
    <dbReference type="NCBI Taxonomy" id="2727402"/>
    <lineage>
        <taxon>Eukaryota</taxon>
        <taxon>Viridiplantae</taxon>
        <taxon>Streptophyta</taxon>
        <taxon>Embryophyta</taxon>
        <taxon>Tracheophyta</taxon>
        <taxon>Spermatophyta</taxon>
        <taxon>Magnoliopsida</taxon>
        <taxon>eudicotyledons</taxon>
        <taxon>Gunneridae</taxon>
        <taxon>Pentapetalae</taxon>
        <taxon>asterids</taxon>
        <taxon>lamiids</taxon>
        <taxon>Lamiales</taxon>
        <taxon>Pedaliaceae</taxon>
        <taxon>Sesamum</taxon>
    </lineage>
</organism>
<dbReference type="InterPro" id="IPR027417">
    <property type="entry name" value="P-loop_NTPase"/>
</dbReference>
<keyword evidence="4" id="KW-0433">Leucine-rich repeat</keyword>
<dbReference type="Pfam" id="PF23559">
    <property type="entry name" value="WHD_DRP"/>
    <property type="match status" value="1"/>
</dbReference>
<dbReference type="PANTHER" id="PTHR23155">
    <property type="entry name" value="DISEASE RESISTANCE PROTEIN RP"/>
    <property type="match status" value="1"/>
</dbReference>